<proteinExistence type="predicted"/>
<name>A0ABW3MN79_9PSEU</name>
<keyword evidence="1" id="KW-0808">Transferase</keyword>
<dbReference type="InterPro" id="IPR016039">
    <property type="entry name" value="Thiolase-like"/>
</dbReference>
<dbReference type="PANTHER" id="PTHR34069">
    <property type="entry name" value="3-OXOACYL-[ACYL-CARRIER-PROTEIN] SYNTHASE 3"/>
    <property type="match status" value="1"/>
</dbReference>
<organism evidence="4 5">
    <name type="scientific">Kibdelosporangium lantanae</name>
    <dbReference type="NCBI Taxonomy" id="1497396"/>
    <lineage>
        <taxon>Bacteria</taxon>
        <taxon>Bacillati</taxon>
        <taxon>Actinomycetota</taxon>
        <taxon>Actinomycetes</taxon>
        <taxon>Pseudonocardiales</taxon>
        <taxon>Pseudonocardiaceae</taxon>
        <taxon>Kibdelosporangium</taxon>
    </lineage>
</organism>
<feature type="non-terminal residue" evidence="4">
    <location>
        <position position="1"/>
    </location>
</feature>
<reference evidence="5" key="1">
    <citation type="journal article" date="2019" name="Int. J. Syst. Evol. Microbiol.">
        <title>The Global Catalogue of Microorganisms (GCM) 10K type strain sequencing project: providing services to taxonomists for standard genome sequencing and annotation.</title>
        <authorList>
            <consortium name="The Broad Institute Genomics Platform"/>
            <consortium name="The Broad Institute Genome Sequencing Center for Infectious Disease"/>
            <person name="Wu L."/>
            <person name="Ma J."/>
        </authorList>
    </citation>
    <scope>NUCLEOTIDE SEQUENCE [LARGE SCALE GENOMIC DNA]</scope>
    <source>
        <strain evidence="5">JCM 31486</strain>
    </source>
</reference>
<dbReference type="SUPFAM" id="SSF53901">
    <property type="entry name" value="Thiolase-like"/>
    <property type="match status" value="1"/>
</dbReference>
<comment type="caution">
    <text evidence="4">The sequence shown here is derived from an EMBL/GenBank/DDBJ whole genome shotgun (WGS) entry which is preliminary data.</text>
</comment>
<keyword evidence="5" id="KW-1185">Reference proteome</keyword>
<accession>A0ABW3MN79</accession>
<evidence type="ECO:0000259" key="3">
    <source>
        <dbReference type="Pfam" id="PF08541"/>
    </source>
</evidence>
<dbReference type="Pfam" id="PF08541">
    <property type="entry name" value="ACP_syn_III_C"/>
    <property type="match status" value="1"/>
</dbReference>
<dbReference type="Gene3D" id="3.40.47.10">
    <property type="match status" value="1"/>
</dbReference>
<gene>
    <name evidence="4" type="ORF">ACFQ1S_43940</name>
</gene>
<evidence type="ECO:0000256" key="2">
    <source>
        <dbReference type="ARBA" id="ARBA00023315"/>
    </source>
</evidence>
<evidence type="ECO:0000313" key="4">
    <source>
        <dbReference type="EMBL" id="MFD1052035.1"/>
    </source>
</evidence>
<dbReference type="EMBL" id="JBHTIS010004078">
    <property type="protein sequence ID" value="MFD1052035.1"/>
    <property type="molecule type" value="Genomic_DNA"/>
</dbReference>
<evidence type="ECO:0000256" key="1">
    <source>
        <dbReference type="ARBA" id="ARBA00022679"/>
    </source>
</evidence>
<dbReference type="InterPro" id="IPR013747">
    <property type="entry name" value="ACP_syn_III_C"/>
</dbReference>
<evidence type="ECO:0000313" key="5">
    <source>
        <dbReference type="Proteomes" id="UP001597045"/>
    </source>
</evidence>
<feature type="domain" description="Beta-ketoacyl-[acyl-carrier-protein] synthase III C-terminal" evidence="3">
    <location>
        <begin position="52"/>
        <end position="141"/>
    </location>
</feature>
<dbReference type="PANTHER" id="PTHR34069:SF2">
    <property type="entry name" value="BETA-KETOACYL-[ACYL-CARRIER-PROTEIN] SYNTHASE III"/>
    <property type="match status" value="1"/>
</dbReference>
<sequence>VAVGGAGHPVLSYACRTLGEYADVIALTEEQMQQFGQEYPRVLADVMRTAADRAGLDFDDIDLVIPHNVNMFSWRQITEEMDIPAERVFLDNVARFSHCFASDVLLNFTTLRQAGRLVEGRHYMLVSVGFGATFAAMVIRYHGPAGN</sequence>
<protein>
    <submittedName>
        <fullName evidence="4">3-oxoacyl-[acyl-carrier-protein] synthase III C-terminal domain-containing protein</fullName>
    </submittedName>
</protein>
<keyword evidence="2" id="KW-0012">Acyltransferase</keyword>
<dbReference type="Proteomes" id="UP001597045">
    <property type="component" value="Unassembled WGS sequence"/>
</dbReference>